<evidence type="ECO:0000313" key="2">
    <source>
        <dbReference type="EMBL" id="GAA4432964.1"/>
    </source>
</evidence>
<proteinExistence type="predicted"/>
<feature type="transmembrane region" description="Helical" evidence="1">
    <location>
        <begin position="156"/>
        <end position="178"/>
    </location>
</feature>
<name>A0ABP8LR57_9MICO</name>
<evidence type="ECO:0000256" key="1">
    <source>
        <dbReference type="SAM" id="Phobius"/>
    </source>
</evidence>
<feature type="transmembrane region" description="Helical" evidence="1">
    <location>
        <begin position="52"/>
        <end position="73"/>
    </location>
</feature>
<feature type="transmembrane region" description="Helical" evidence="1">
    <location>
        <begin position="20"/>
        <end position="40"/>
    </location>
</feature>
<dbReference type="Proteomes" id="UP001500622">
    <property type="component" value="Unassembled WGS sequence"/>
</dbReference>
<accession>A0ABP8LR57</accession>
<organism evidence="2 3">
    <name type="scientific">Georgenia halophila</name>
    <dbReference type="NCBI Taxonomy" id="620889"/>
    <lineage>
        <taxon>Bacteria</taxon>
        <taxon>Bacillati</taxon>
        <taxon>Actinomycetota</taxon>
        <taxon>Actinomycetes</taxon>
        <taxon>Micrococcales</taxon>
        <taxon>Bogoriellaceae</taxon>
        <taxon>Georgenia</taxon>
    </lineage>
</organism>
<comment type="caution">
    <text evidence="2">The sequence shown here is derived from an EMBL/GenBank/DDBJ whole genome shotgun (WGS) entry which is preliminary data.</text>
</comment>
<dbReference type="EMBL" id="BAABGN010000013">
    <property type="protein sequence ID" value="GAA4432964.1"/>
    <property type="molecule type" value="Genomic_DNA"/>
</dbReference>
<reference evidence="3" key="1">
    <citation type="journal article" date="2019" name="Int. J. Syst. Evol. Microbiol.">
        <title>The Global Catalogue of Microorganisms (GCM) 10K type strain sequencing project: providing services to taxonomists for standard genome sequencing and annotation.</title>
        <authorList>
            <consortium name="The Broad Institute Genomics Platform"/>
            <consortium name="The Broad Institute Genome Sequencing Center for Infectious Disease"/>
            <person name="Wu L."/>
            <person name="Ma J."/>
        </authorList>
    </citation>
    <scope>NUCLEOTIDE SEQUENCE [LARGE SCALE GENOMIC DNA]</scope>
    <source>
        <strain evidence="3">JCM 17810</strain>
    </source>
</reference>
<dbReference type="RefSeq" id="WP_345218707.1">
    <property type="nucleotide sequence ID" value="NZ_BAABGN010000013.1"/>
</dbReference>
<protein>
    <submittedName>
        <fullName evidence="2">ABC transporter permease</fullName>
    </submittedName>
</protein>
<keyword evidence="1" id="KW-0812">Transmembrane</keyword>
<gene>
    <name evidence="2" type="ORF">GCM10023169_39340</name>
</gene>
<evidence type="ECO:0000313" key="3">
    <source>
        <dbReference type="Proteomes" id="UP001500622"/>
    </source>
</evidence>
<sequence length="237" mass="24204">MNGTIIRLTARGMLGGRRAWLLGALALLLVGIAVLTRLLVSVSDAQAATLLQSVSLATFLPLFGLIVGTGVIAPEIDDGSVIHILSKPLSRHTIVQSKLAVAVGATIGFAVIPTMLAAAILGMGASIVLAFGAGALAAGAVYGVIFMLLAIITRHAVIIGLVYALIWESLVGSFVPGARNLSVQQWALSVTESIAPSGLFTADVGAALAVVLIIAVFAAATWYAGNRLRVLTVAGED</sequence>
<keyword evidence="1" id="KW-1133">Transmembrane helix</keyword>
<feature type="transmembrane region" description="Helical" evidence="1">
    <location>
        <begin position="127"/>
        <end position="149"/>
    </location>
</feature>
<feature type="transmembrane region" description="Helical" evidence="1">
    <location>
        <begin position="99"/>
        <end position="121"/>
    </location>
</feature>
<feature type="transmembrane region" description="Helical" evidence="1">
    <location>
        <begin position="198"/>
        <end position="223"/>
    </location>
</feature>
<keyword evidence="3" id="KW-1185">Reference proteome</keyword>
<keyword evidence="1" id="KW-0472">Membrane</keyword>